<dbReference type="CDD" id="cd00552">
    <property type="entry name" value="RaiA"/>
    <property type="match status" value="1"/>
</dbReference>
<dbReference type="GO" id="GO:0022627">
    <property type="term" value="C:cytosolic small ribosomal subunit"/>
    <property type="evidence" value="ECO:0007669"/>
    <property type="project" value="TreeGrafter"/>
</dbReference>
<comment type="caution">
    <text evidence="5">The sequence shown here is derived from an EMBL/GenBank/DDBJ whole genome shotgun (WGS) entry which is preliminary data.</text>
</comment>
<dbReference type="GO" id="GO:0043024">
    <property type="term" value="F:ribosomal small subunit binding"/>
    <property type="evidence" value="ECO:0007669"/>
    <property type="project" value="TreeGrafter"/>
</dbReference>
<evidence type="ECO:0000259" key="4">
    <source>
        <dbReference type="Pfam" id="PF16321"/>
    </source>
</evidence>
<dbReference type="Pfam" id="PF16321">
    <property type="entry name" value="Ribosom_S30AE_C"/>
    <property type="match status" value="1"/>
</dbReference>
<sequence length="200" mass="23100">MLNYNVRGENIEVTPAIRDYVESKVGKVEKYFDEVPEAHAHVNLKVYSDRTGKAEVTIPLPNIVLRAEETSPDLYGSIDLVSDKLERQMRKYKTKINRKFRRQQAELPDAISPDLLEETKELDDEINEEVNGGVDESEDIRIVRTKRFDLKPMNAEEAVLQMEMLGHNFFVFLDADTDSTNIVYRRDDGDYGLIETDEIE</sequence>
<accession>A0A9D2JY63</accession>
<dbReference type="HAMAP" id="MF_00839">
    <property type="entry name" value="HPF"/>
    <property type="match status" value="1"/>
</dbReference>
<organism evidence="5 6">
    <name type="scientific">Candidatus Atopostipes pullistercoris</name>
    <dbReference type="NCBI Taxonomy" id="2838467"/>
    <lineage>
        <taxon>Bacteria</taxon>
        <taxon>Bacillati</taxon>
        <taxon>Bacillota</taxon>
        <taxon>Bacilli</taxon>
        <taxon>Lactobacillales</taxon>
        <taxon>Carnobacteriaceae</taxon>
        <taxon>Atopostipes</taxon>
    </lineage>
</organism>
<reference evidence="5" key="1">
    <citation type="journal article" date="2021" name="PeerJ">
        <title>Extensive microbial diversity within the chicken gut microbiome revealed by metagenomics and culture.</title>
        <authorList>
            <person name="Gilroy R."/>
            <person name="Ravi A."/>
            <person name="Getino M."/>
            <person name="Pursley I."/>
            <person name="Horton D.L."/>
            <person name="Alikhan N.F."/>
            <person name="Baker D."/>
            <person name="Gharbi K."/>
            <person name="Hall N."/>
            <person name="Watson M."/>
            <person name="Adriaenssens E.M."/>
            <person name="Foster-Nyarko E."/>
            <person name="Jarju S."/>
            <person name="Secka A."/>
            <person name="Antonio M."/>
            <person name="Oren A."/>
            <person name="Chaudhuri R.R."/>
            <person name="La Ragione R."/>
            <person name="Hildebrand F."/>
            <person name="Pallen M.J."/>
        </authorList>
    </citation>
    <scope>NUCLEOTIDE SEQUENCE</scope>
    <source>
        <strain evidence="5">CHK169-4300</strain>
    </source>
</reference>
<dbReference type="PANTHER" id="PTHR33231:SF1">
    <property type="entry name" value="30S RIBOSOMAL PROTEIN"/>
    <property type="match status" value="1"/>
</dbReference>
<dbReference type="FunFam" id="3.30.505.50:FF:000001">
    <property type="entry name" value="Ribosome hibernation promoting factor"/>
    <property type="match status" value="1"/>
</dbReference>
<comment type="subcellular location">
    <subcellularLocation>
        <location evidence="3">Cytoplasm</location>
    </subcellularLocation>
</comment>
<comment type="similarity">
    <text evidence="3">Belongs to the HPF/YfiA ribosome-associated protein family. Long HPF subfamily.</text>
</comment>
<dbReference type="Gene3D" id="3.30.160.100">
    <property type="entry name" value="Ribosome hibernation promotion factor-like"/>
    <property type="match status" value="1"/>
</dbReference>
<dbReference type="InterPro" id="IPR036567">
    <property type="entry name" value="RHF-like"/>
</dbReference>
<dbReference type="InterPro" id="IPR050574">
    <property type="entry name" value="HPF/YfiA_ribosome-assoc"/>
</dbReference>
<dbReference type="InterPro" id="IPR032528">
    <property type="entry name" value="Ribosom_S30AE_C"/>
</dbReference>
<evidence type="ECO:0000256" key="1">
    <source>
        <dbReference type="ARBA" id="ARBA00022490"/>
    </source>
</evidence>
<dbReference type="NCBIfam" id="TIGR00741">
    <property type="entry name" value="yfiA"/>
    <property type="match status" value="1"/>
</dbReference>
<dbReference type="SUPFAM" id="SSF69754">
    <property type="entry name" value="Ribosome binding protein Y (YfiA homologue)"/>
    <property type="match status" value="1"/>
</dbReference>
<proteinExistence type="inferred from homology"/>
<evidence type="ECO:0000256" key="2">
    <source>
        <dbReference type="ARBA" id="ARBA00022845"/>
    </source>
</evidence>
<protein>
    <recommendedName>
        <fullName evidence="3">Ribosome hibernation promoting factor</fullName>
        <shortName evidence="3">HPF</shortName>
    </recommendedName>
</protein>
<evidence type="ECO:0000256" key="3">
    <source>
        <dbReference type="HAMAP-Rule" id="MF_00839"/>
    </source>
</evidence>
<dbReference type="PANTHER" id="PTHR33231">
    <property type="entry name" value="30S RIBOSOMAL PROTEIN"/>
    <property type="match status" value="1"/>
</dbReference>
<feature type="domain" description="Sigma 54 modulation/S30EA ribosomal protein C-terminal" evidence="4">
    <location>
        <begin position="139"/>
        <end position="193"/>
    </location>
</feature>
<evidence type="ECO:0000313" key="5">
    <source>
        <dbReference type="EMBL" id="HIZ70972.1"/>
    </source>
</evidence>
<keyword evidence="1 3" id="KW-0963">Cytoplasm</keyword>
<dbReference type="InterPro" id="IPR038416">
    <property type="entry name" value="Ribosom_S30AE_C_sf"/>
</dbReference>
<dbReference type="Gene3D" id="3.30.505.50">
    <property type="entry name" value="Sigma 54 modulation/S30EA ribosomal protein, C-terminal domain"/>
    <property type="match status" value="1"/>
</dbReference>
<keyword evidence="2 3" id="KW-0810">Translation regulation</keyword>
<dbReference type="AlphaFoldDB" id="A0A9D2JY63"/>
<dbReference type="GO" id="GO:0045900">
    <property type="term" value="P:negative regulation of translational elongation"/>
    <property type="evidence" value="ECO:0007669"/>
    <property type="project" value="TreeGrafter"/>
</dbReference>
<dbReference type="EMBL" id="DXAZ01000058">
    <property type="protein sequence ID" value="HIZ70972.1"/>
    <property type="molecule type" value="Genomic_DNA"/>
</dbReference>
<dbReference type="InterPro" id="IPR003489">
    <property type="entry name" value="RHF/RaiA"/>
</dbReference>
<comment type="subunit">
    <text evidence="3">Interacts with 100S ribosomes.</text>
</comment>
<dbReference type="Pfam" id="PF02482">
    <property type="entry name" value="Ribosomal_S30AE"/>
    <property type="match status" value="1"/>
</dbReference>
<dbReference type="Proteomes" id="UP000824106">
    <property type="component" value="Unassembled WGS sequence"/>
</dbReference>
<reference evidence="5" key="2">
    <citation type="submission" date="2021-04" db="EMBL/GenBank/DDBJ databases">
        <authorList>
            <person name="Gilroy R."/>
        </authorList>
    </citation>
    <scope>NUCLEOTIDE SEQUENCE</scope>
    <source>
        <strain evidence="5">CHK169-4300</strain>
    </source>
</reference>
<comment type="function">
    <text evidence="3">Required for dimerization of active 70S ribosomes into 100S ribosomes in stationary phase; 100S ribosomes are translationally inactive and sometimes present during exponential growth.</text>
</comment>
<gene>
    <name evidence="5" type="primary">raiA</name>
    <name evidence="3" type="synonym">hpf</name>
    <name evidence="5" type="ORF">H9808_04325</name>
</gene>
<dbReference type="InterPro" id="IPR034694">
    <property type="entry name" value="HPF_long/plastid"/>
</dbReference>
<name>A0A9D2JY63_9LACT</name>
<evidence type="ECO:0000313" key="6">
    <source>
        <dbReference type="Proteomes" id="UP000824106"/>
    </source>
</evidence>